<dbReference type="OrthoDB" id="454038at2"/>
<dbReference type="RefSeq" id="WP_052385751.1">
    <property type="nucleotide sequence ID" value="NZ_AVCH01000148.1"/>
</dbReference>
<dbReference type="EMBL" id="AVCH01000148">
    <property type="protein sequence ID" value="KFN48596.1"/>
    <property type="molecule type" value="Genomic_DNA"/>
</dbReference>
<dbReference type="SUPFAM" id="SSF55961">
    <property type="entry name" value="Bet v1-like"/>
    <property type="match status" value="1"/>
</dbReference>
<dbReference type="AlphaFoldDB" id="A0A091BA40"/>
<comment type="caution">
    <text evidence="1">The sequence shown here is derived from an EMBL/GenBank/DDBJ whole genome shotgun (WGS) entry which is preliminary data.</text>
</comment>
<dbReference type="Proteomes" id="UP000029392">
    <property type="component" value="Unassembled WGS sequence"/>
</dbReference>
<dbReference type="eggNOG" id="COG3832">
    <property type="taxonomic scope" value="Bacteria"/>
</dbReference>
<evidence type="ECO:0008006" key="3">
    <source>
        <dbReference type="Google" id="ProtNLM"/>
    </source>
</evidence>
<reference evidence="1 2" key="1">
    <citation type="submission" date="2013-09" db="EMBL/GenBank/DDBJ databases">
        <title>Genome sequencing of Arenimonas malthae.</title>
        <authorList>
            <person name="Chen F."/>
            <person name="Wang G."/>
        </authorList>
    </citation>
    <scope>NUCLEOTIDE SEQUENCE [LARGE SCALE GENOMIC DNA]</scope>
    <source>
        <strain evidence="1 2">CC-JY-1</strain>
    </source>
</reference>
<name>A0A091BA40_9GAMM</name>
<dbReference type="STRING" id="1384054.N790_06155"/>
<dbReference type="Gene3D" id="3.30.530.20">
    <property type="match status" value="1"/>
</dbReference>
<accession>A0A091BA40</accession>
<keyword evidence="2" id="KW-1185">Reference proteome</keyword>
<evidence type="ECO:0000313" key="2">
    <source>
        <dbReference type="Proteomes" id="UP000029392"/>
    </source>
</evidence>
<organism evidence="1 2">
    <name type="scientific">Arenimonas malthae CC-JY-1</name>
    <dbReference type="NCBI Taxonomy" id="1384054"/>
    <lineage>
        <taxon>Bacteria</taxon>
        <taxon>Pseudomonadati</taxon>
        <taxon>Pseudomonadota</taxon>
        <taxon>Gammaproteobacteria</taxon>
        <taxon>Lysobacterales</taxon>
        <taxon>Lysobacteraceae</taxon>
        <taxon>Arenimonas</taxon>
    </lineage>
</organism>
<evidence type="ECO:0000313" key="1">
    <source>
        <dbReference type="EMBL" id="KFN48596.1"/>
    </source>
</evidence>
<dbReference type="InterPro" id="IPR019587">
    <property type="entry name" value="Polyketide_cyclase/dehydratase"/>
</dbReference>
<proteinExistence type="predicted"/>
<dbReference type="InterPro" id="IPR023393">
    <property type="entry name" value="START-like_dom_sf"/>
</dbReference>
<sequence length="160" mass="17903">MRLTVSAERSLPCTPEVAFRMATSPERFPAFFTGFGPIPAVSGIRLHAPLAVGSTRRVHNADGTVLSERVTVLDPPVRHAYVLSGFRPPFSWLVTQGEANWTFAGHEFGSRVRWDYEFTLARRWLAPVTALMLQLFMRRAMHRCLKNMARALAEPVPAAP</sequence>
<protein>
    <recommendedName>
        <fullName evidence="3">Polyketide cyclase</fullName>
    </recommendedName>
</protein>
<dbReference type="CDD" id="cd07821">
    <property type="entry name" value="PYR_PYL_RCAR_like"/>
    <property type="match status" value="1"/>
</dbReference>
<dbReference type="Pfam" id="PF10604">
    <property type="entry name" value="Polyketide_cyc2"/>
    <property type="match status" value="1"/>
</dbReference>
<gene>
    <name evidence="1" type="ORF">N790_06155</name>
</gene>
<dbReference type="PATRIC" id="fig|1384054.3.peg.1209"/>